<proteinExistence type="predicted"/>
<dbReference type="RefSeq" id="WP_005984444.1">
    <property type="nucleotide sequence ID" value="NZ_JH470338.1"/>
</dbReference>
<reference evidence="2 3" key="1">
    <citation type="submission" date="2011-10" db="EMBL/GenBank/DDBJ databases">
        <title>The Genome Sequence of Actinomyces graevenitzii C83.</title>
        <authorList>
            <consortium name="The Broad Institute Genome Sequencing Platform"/>
            <consortium name="The Broad Institute Genome Sequencing Center for Infectious Disease"/>
            <person name="Earl A."/>
            <person name="Ward D."/>
            <person name="Feldgarden M."/>
            <person name="Gevers D."/>
            <person name="Sibley C.D."/>
            <person name="Field T.R."/>
            <person name="Grinwis M."/>
            <person name="Eshaghurshan C.S."/>
            <person name="Surette M.G."/>
            <person name="Young S.K."/>
            <person name="Zeng Q."/>
            <person name="Gargeya S."/>
            <person name="Fitzgerald M."/>
            <person name="Haas B."/>
            <person name="Abouelleil A."/>
            <person name="Alvarado L."/>
            <person name="Arachchi H.M."/>
            <person name="Berlin A."/>
            <person name="Brown A."/>
            <person name="Chapman S.B."/>
            <person name="Chen Z."/>
            <person name="Dunbar C."/>
            <person name="Freedman E."/>
            <person name="Gearin G."/>
            <person name="Goldberg J."/>
            <person name="Griggs A."/>
            <person name="Gujja S."/>
            <person name="Heiman D."/>
            <person name="Howarth C."/>
            <person name="Larson L."/>
            <person name="Lui A."/>
            <person name="MacDonald P.J.P."/>
            <person name="Montmayeur A."/>
            <person name="Murphy C."/>
            <person name="Neiman D."/>
            <person name="Pearson M."/>
            <person name="Priest M."/>
            <person name="Roberts A."/>
            <person name="Saif S."/>
            <person name="Shea T."/>
            <person name="Shenoy N."/>
            <person name="Sisk P."/>
            <person name="Stolte C."/>
            <person name="Sykes S."/>
            <person name="Wortman J."/>
            <person name="Nusbaum C."/>
            <person name="Birren B."/>
        </authorList>
    </citation>
    <scope>NUCLEOTIDE SEQUENCE [LARGE SCALE GENOMIC DNA]</scope>
    <source>
        <strain evidence="2 3">C83</strain>
    </source>
</reference>
<sequence>MAAIAKITLPQLYSLRTLSEAGYGSIATLRRAIREGRLDAVRVGGSVKVSAEALDAYMRASTERFASNGGEVRWA</sequence>
<dbReference type="NCBIfam" id="TIGR01764">
    <property type="entry name" value="excise"/>
    <property type="match status" value="1"/>
</dbReference>
<feature type="domain" description="Helix-turn-helix" evidence="1">
    <location>
        <begin position="27"/>
        <end position="60"/>
    </location>
</feature>
<dbReference type="GO" id="GO:0003677">
    <property type="term" value="F:DNA binding"/>
    <property type="evidence" value="ECO:0007669"/>
    <property type="project" value="InterPro"/>
</dbReference>
<dbReference type="AlphaFoldDB" id="G9PDK3"/>
<evidence type="ECO:0000259" key="1">
    <source>
        <dbReference type="Pfam" id="PF12728"/>
    </source>
</evidence>
<dbReference type="EMBL" id="ACRN01000001">
    <property type="protein sequence ID" value="EHM89421.1"/>
    <property type="molecule type" value="Genomic_DNA"/>
</dbReference>
<evidence type="ECO:0000313" key="2">
    <source>
        <dbReference type="EMBL" id="EHM89421.1"/>
    </source>
</evidence>
<protein>
    <recommendedName>
        <fullName evidence="1">Helix-turn-helix domain-containing protein</fullName>
    </recommendedName>
</protein>
<dbReference type="Pfam" id="PF12728">
    <property type="entry name" value="HTH_17"/>
    <property type="match status" value="1"/>
</dbReference>
<dbReference type="Proteomes" id="UP000003822">
    <property type="component" value="Unassembled WGS sequence"/>
</dbReference>
<keyword evidence="3" id="KW-1185">Reference proteome</keyword>
<accession>G9PDK3</accession>
<gene>
    <name evidence="2" type="ORF">HMPREF0045_00086</name>
</gene>
<evidence type="ECO:0000313" key="3">
    <source>
        <dbReference type="Proteomes" id="UP000003822"/>
    </source>
</evidence>
<comment type="caution">
    <text evidence="2">The sequence shown here is derived from an EMBL/GenBank/DDBJ whole genome shotgun (WGS) entry which is preliminary data.</text>
</comment>
<dbReference type="eggNOG" id="ENOG5031IMI">
    <property type="taxonomic scope" value="Bacteria"/>
</dbReference>
<name>G9PDK3_9ACTO</name>
<dbReference type="OrthoDB" id="3268489at2"/>
<dbReference type="InterPro" id="IPR010093">
    <property type="entry name" value="SinI_DNA-bd"/>
</dbReference>
<organism evidence="2 3">
    <name type="scientific">Actinomyces graevenitzii C83</name>
    <dbReference type="NCBI Taxonomy" id="435830"/>
    <lineage>
        <taxon>Bacteria</taxon>
        <taxon>Bacillati</taxon>
        <taxon>Actinomycetota</taxon>
        <taxon>Actinomycetes</taxon>
        <taxon>Actinomycetales</taxon>
        <taxon>Actinomycetaceae</taxon>
        <taxon>Actinomyces</taxon>
    </lineage>
</organism>
<dbReference type="HOGENOM" id="CLU_2662787_0_0_11"/>
<dbReference type="InterPro" id="IPR041657">
    <property type="entry name" value="HTH_17"/>
</dbReference>
<dbReference type="PATRIC" id="fig|435830.3.peg.77"/>
<dbReference type="STRING" id="435830.HMPREF0045_00086"/>